<dbReference type="GO" id="GO:0004022">
    <property type="term" value="F:alcohol dehydrogenase (NAD+) activity"/>
    <property type="evidence" value="ECO:0007669"/>
    <property type="project" value="UniProtKB-ARBA"/>
</dbReference>
<feature type="domain" description="Fe-containing alcohol dehydrogenase-like C-terminal" evidence="5">
    <location>
        <begin position="189"/>
        <end position="386"/>
    </location>
</feature>
<keyword evidence="2" id="KW-0560">Oxidoreductase</keyword>
<organism evidence="6 7">
    <name type="scientific">Sinobaca qinghaiensis</name>
    <dbReference type="NCBI Taxonomy" id="342944"/>
    <lineage>
        <taxon>Bacteria</taxon>
        <taxon>Bacillati</taxon>
        <taxon>Bacillota</taxon>
        <taxon>Bacilli</taxon>
        <taxon>Bacillales</taxon>
        <taxon>Sporolactobacillaceae</taxon>
        <taxon>Sinobaca</taxon>
    </lineage>
</organism>
<dbReference type="Proteomes" id="UP000285120">
    <property type="component" value="Unassembled WGS sequence"/>
</dbReference>
<dbReference type="Gene3D" id="1.20.1090.10">
    <property type="entry name" value="Dehydroquinate synthase-like - alpha domain"/>
    <property type="match status" value="1"/>
</dbReference>
<feature type="domain" description="Alcohol dehydrogenase iron-type/glycerol dehydrogenase GldA" evidence="4">
    <location>
        <begin position="9"/>
        <end position="176"/>
    </location>
</feature>
<evidence type="ECO:0000256" key="1">
    <source>
        <dbReference type="ARBA" id="ARBA00007358"/>
    </source>
</evidence>
<evidence type="ECO:0000313" key="6">
    <source>
        <dbReference type="EMBL" id="RKD75922.1"/>
    </source>
</evidence>
<dbReference type="PANTHER" id="PTHR11496">
    <property type="entry name" value="ALCOHOL DEHYDROGENASE"/>
    <property type="match status" value="1"/>
</dbReference>
<dbReference type="InterPro" id="IPR056798">
    <property type="entry name" value="ADH_Fe_C"/>
</dbReference>
<dbReference type="SUPFAM" id="SSF56796">
    <property type="entry name" value="Dehydroquinate synthase-like"/>
    <property type="match status" value="1"/>
</dbReference>
<keyword evidence="7" id="KW-1185">Reference proteome</keyword>
<dbReference type="InterPro" id="IPR018211">
    <property type="entry name" value="ADH_Fe_CS"/>
</dbReference>
<dbReference type="AlphaFoldDB" id="A0A419V787"/>
<dbReference type="InterPro" id="IPR039697">
    <property type="entry name" value="Alcohol_dehydrogenase_Fe"/>
</dbReference>
<dbReference type="FunFam" id="1.20.1090.10:FF:000001">
    <property type="entry name" value="Aldehyde-alcohol dehydrogenase"/>
    <property type="match status" value="1"/>
</dbReference>
<evidence type="ECO:0000259" key="5">
    <source>
        <dbReference type="Pfam" id="PF25137"/>
    </source>
</evidence>
<sequence length="392" mass="42218">MKVNTMNFPERIVYGPGSLGSIGEEAGKEGSRALIVSDNIMKKLGYLETCEKALHESGLHSAAFLDIETEPTDTYVEKALEMVKQENADVIIALGGGSCIDTAKAVAVLANNEGAIKDYMNNKKTAAHKALPLIAVPTTAGTGSEATDVTVITNTADGVKMMIKQPAFMPKAAIIDSHLSMSSPKSIKAATGMDALTHAIEAYISKKAHVFSDQLALSSAKLIMHNILKSYEDKEDTHAAEQMALGAMQGGMAFSNASVCLVHGMSRPIGAMFHVPHGISNAMLLPVILEYSSDSCRYRLSELAAFIYPEWADLPEEEAAGRFVNKVLELCQKLGIPNMKGWGIEEDAYHQVLEKMAADALESGSPGNNPIVPTEKEIIALYEKAYVYEYTN</sequence>
<evidence type="ECO:0000256" key="3">
    <source>
        <dbReference type="ARBA" id="ARBA00023027"/>
    </source>
</evidence>
<gene>
    <name evidence="6" type="ORF">ATL39_0132</name>
</gene>
<dbReference type="InterPro" id="IPR001670">
    <property type="entry name" value="ADH_Fe/GldA"/>
</dbReference>
<name>A0A419V787_9BACL</name>
<evidence type="ECO:0000259" key="4">
    <source>
        <dbReference type="Pfam" id="PF00465"/>
    </source>
</evidence>
<dbReference type="RefSeq" id="WP_120191347.1">
    <property type="nucleotide sequence ID" value="NZ_RAPK01000006.1"/>
</dbReference>
<proteinExistence type="inferred from homology"/>
<accession>A0A419V787</accession>
<dbReference type="PANTHER" id="PTHR11496:SF102">
    <property type="entry name" value="ALCOHOL DEHYDROGENASE 4"/>
    <property type="match status" value="1"/>
</dbReference>
<dbReference type="FunFam" id="3.40.50.1970:FF:000003">
    <property type="entry name" value="Alcohol dehydrogenase, iron-containing"/>
    <property type="match status" value="1"/>
</dbReference>
<dbReference type="Pfam" id="PF00465">
    <property type="entry name" value="Fe-ADH"/>
    <property type="match status" value="1"/>
</dbReference>
<reference evidence="6 7" key="1">
    <citation type="submission" date="2018-09" db="EMBL/GenBank/DDBJ databases">
        <title>Genomic Encyclopedia of Archaeal and Bacterial Type Strains, Phase II (KMG-II): from individual species to whole genera.</title>
        <authorList>
            <person name="Goeker M."/>
        </authorList>
    </citation>
    <scope>NUCLEOTIDE SEQUENCE [LARGE SCALE GENOMIC DNA]</scope>
    <source>
        <strain evidence="6 7">DSM 17008</strain>
    </source>
</reference>
<comment type="similarity">
    <text evidence="1">Belongs to the iron-containing alcohol dehydrogenase family.</text>
</comment>
<dbReference type="CDD" id="cd08194">
    <property type="entry name" value="Fe-ADH-like"/>
    <property type="match status" value="1"/>
</dbReference>
<keyword evidence="3" id="KW-0520">NAD</keyword>
<comment type="caution">
    <text evidence="6">The sequence shown here is derived from an EMBL/GenBank/DDBJ whole genome shotgun (WGS) entry which is preliminary data.</text>
</comment>
<dbReference type="EMBL" id="RAPK01000006">
    <property type="protein sequence ID" value="RKD75922.1"/>
    <property type="molecule type" value="Genomic_DNA"/>
</dbReference>
<protein>
    <submittedName>
        <fullName evidence="6">Alcohol dehydrogenase</fullName>
    </submittedName>
</protein>
<evidence type="ECO:0000313" key="7">
    <source>
        <dbReference type="Proteomes" id="UP000285120"/>
    </source>
</evidence>
<dbReference type="PROSITE" id="PS00913">
    <property type="entry name" value="ADH_IRON_1"/>
    <property type="match status" value="1"/>
</dbReference>
<dbReference type="OrthoDB" id="9815791at2"/>
<dbReference type="Gene3D" id="3.40.50.1970">
    <property type="match status" value="1"/>
</dbReference>
<dbReference type="GO" id="GO:0046872">
    <property type="term" value="F:metal ion binding"/>
    <property type="evidence" value="ECO:0007669"/>
    <property type="project" value="InterPro"/>
</dbReference>
<dbReference type="Pfam" id="PF25137">
    <property type="entry name" value="ADH_Fe_C"/>
    <property type="match status" value="1"/>
</dbReference>
<evidence type="ECO:0000256" key="2">
    <source>
        <dbReference type="ARBA" id="ARBA00023002"/>
    </source>
</evidence>